<evidence type="ECO:0000313" key="3">
    <source>
        <dbReference type="EMBL" id="MBF4630878.1"/>
    </source>
</evidence>
<dbReference type="SUPFAM" id="SSF51735">
    <property type="entry name" value="NAD(P)-binding Rossmann-fold domains"/>
    <property type="match status" value="1"/>
</dbReference>
<protein>
    <submittedName>
        <fullName evidence="3">NAD(P)-dependent oxidoreductase</fullName>
    </submittedName>
</protein>
<evidence type="ECO:0000259" key="2">
    <source>
        <dbReference type="Pfam" id="PF01370"/>
    </source>
</evidence>
<dbReference type="InterPro" id="IPR036291">
    <property type="entry name" value="NAD(P)-bd_dom_sf"/>
</dbReference>
<dbReference type="PANTHER" id="PTHR48079">
    <property type="entry name" value="PROTEIN YEEZ"/>
    <property type="match status" value="1"/>
</dbReference>
<dbReference type="InterPro" id="IPR051783">
    <property type="entry name" value="NAD(P)-dependent_oxidoreduct"/>
</dbReference>
<accession>A0A8I0S8B7</accession>
<proteinExistence type="predicted"/>
<dbReference type="InterPro" id="IPR001509">
    <property type="entry name" value="Epimerase_deHydtase"/>
</dbReference>
<dbReference type="RefSeq" id="WP_194674809.1">
    <property type="nucleotide sequence ID" value="NZ_JADKRP010000001.1"/>
</dbReference>
<gene>
    <name evidence="3" type="ORF">ITJ42_06610</name>
</gene>
<evidence type="ECO:0000256" key="1">
    <source>
        <dbReference type="SAM" id="MobiDB-lite"/>
    </source>
</evidence>
<feature type="region of interest" description="Disordered" evidence="1">
    <location>
        <begin position="114"/>
        <end position="136"/>
    </location>
</feature>
<feature type="domain" description="NAD-dependent epimerase/dehydratase" evidence="2">
    <location>
        <begin position="11"/>
        <end position="86"/>
    </location>
</feature>
<name>A0A8I0S8B7_9MICO</name>
<comment type="caution">
    <text evidence="3">The sequence shown here is derived from an EMBL/GenBank/DDBJ whole genome shotgun (WGS) entry which is preliminary data.</text>
</comment>
<dbReference type="GO" id="GO:0005737">
    <property type="term" value="C:cytoplasm"/>
    <property type="evidence" value="ECO:0007669"/>
    <property type="project" value="TreeGrafter"/>
</dbReference>
<dbReference type="EMBL" id="JADKRP010000001">
    <property type="protein sequence ID" value="MBF4630878.1"/>
    <property type="molecule type" value="Genomic_DNA"/>
</dbReference>
<dbReference type="Proteomes" id="UP000634579">
    <property type="component" value="Unassembled WGS sequence"/>
</dbReference>
<dbReference type="Pfam" id="PF01370">
    <property type="entry name" value="Epimerase"/>
    <property type="match status" value="1"/>
</dbReference>
<dbReference type="PANTHER" id="PTHR48079:SF6">
    <property type="entry name" value="NAD(P)-BINDING DOMAIN-CONTAINING PROTEIN-RELATED"/>
    <property type="match status" value="1"/>
</dbReference>
<keyword evidence="4" id="KW-1185">Reference proteome</keyword>
<sequence>MPSSSSVRRAVILGGTGAIGGATAERLARDGWSVDVTGRDPRLMPAALQDLGVRFHALDRSDASGIERLVGDGVDLLVDLVAFTAADVEALLPAMRASGSVVVASSRAVHVDDAGRHVNGDEPPRFPVPIPEDGPTLAPAAPGTDPFTREGYAPSKVAVERAARGSGLPVTVIRPSKVHGRWARNARTRGIVERMLAGAETIELADGGASVDHLSAAANAAALIARVADVPGARILHSADPDPLTAAEIVTVIADELGWRGRIVPLEPGVAGGAHPWAAAHPIVLDTRASLALGYAPVGPGAELLRAEVAWIRDGSAGAPGIMGA</sequence>
<evidence type="ECO:0000313" key="4">
    <source>
        <dbReference type="Proteomes" id="UP000634579"/>
    </source>
</evidence>
<dbReference type="Gene3D" id="3.40.50.720">
    <property type="entry name" value="NAD(P)-binding Rossmann-like Domain"/>
    <property type="match status" value="1"/>
</dbReference>
<dbReference type="AlphaFoldDB" id="A0A8I0S8B7"/>
<feature type="compositionally biased region" description="Basic and acidic residues" evidence="1">
    <location>
        <begin position="114"/>
        <end position="124"/>
    </location>
</feature>
<dbReference type="GO" id="GO:0004029">
    <property type="term" value="F:aldehyde dehydrogenase (NAD+) activity"/>
    <property type="evidence" value="ECO:0007669"/>
    <property type="project" value="TreeGrafter"/>
</dbReference>
<organism evidence="3 4">
    <name type="scientific">Clavibacter phaseoli</name>
    <dbReference type="NCBI Taxonomy" id="1734031"/>
    <lineage>
        <taxon>Bacteria</taxon>
        <taxon>Bacillati</taxon>
        <taxon>Actinomycetota</taxon>
        <taxon>Actinomycetes</taxon>
        <taxon>Micrococcales</taxon>
        <taxon>Microbacteriaceae</taxon>
        <taxon>Clavibacter</taxon>
    </lineage>
</organism>
<reference evidence="3 4" key="1">
    <citation type="submission" date="2020-10" db="EMBL/GenBank/DDBJ databases">
        <title>Draft genome sequences of plant-associated actinobacteria.</title>
        <authorList>
            <person name="Tarlachkov S.V."/>
            <person name="Starodumova I.P."/>
            <person name="Dorofeeva L.V."/>
            <person name="Prisyazhnaya N.V."/>
            <person name="Roubtsova T.V."/>
            <person name="Chizhov V.N."/>
            <person name="Nadler S.A."/>
            <person name="Subbotin S.A."/>
            <person name="Evtushenko L.I."/>
        </authorList>
    </citation>
    <scope>NUCLEOTIDE SEQUENCE [LARGE SCALE GENOMIC DNA]</scope>
    <source>
        <strain evidence="3 4">VKM Ac-2886</strain>
    </source>
</reference>